<feature type="compositionally biased region" description="Low complexity" evidence="1">
    <location>
        <begin position="31"/>
        <end position="42"/>
    </location>
</feature>
<dbReference type="STRING" id="1388766.A0A017SH82"/>
<dbReference type="EMBL" id="KK088421">
    <property type="protein sequence ID" value="EYE95640.1"/>
    <property type="molecule type" value="Genomic_DNA"/>
</dbReference>
<reference evidence="3" key="1">
    <citation type="journal article" date="2014" name="Nat. Commun.">
        <title>Genomic adaptations of the halophilic Dead Sea filamentous fungus Eurotium rubrum.</title>
        <authorList>
            <person name="Kis-Papo T."/>
            <person name="Weig A.R."/>
            <person name="Riley R."/>
            <person name="Persoh D."/>
            <person name="Salamov A."/>
            <person name="Sun H."/>
            <person name="Lipzen A."/>
            <person name="Wasser S.P."/>
            <person name="Rambold G."/>
            <person name="Grigoriev I.V."/>
            <person name="Nevo E."/>
        </authorList>
    </citation>
    <scope>NUCLEOTIDE SEQUENCE [LARGE SCALE GENOMIC DNA]</scope>
    <source>
        <strain evidence="3">CBS 135680</strain>
    </source>
</reference>
<evidence type="ECO:0000313" key="3">
    <source>
        <dbReference type="Proteomes" id="UP000019804"/>
    </source>
</evidence>
<evidence type="ECO:0000313" key="2">
    <source>
        <dbReference type="EMBL" id="EYE95640.1"/>
    </source>
</evidence>
<protein>
    <submittedName>
        <fullName evidence="2">Uncharacterized protein</fullName>
    </submittedName>
</protein>
<keyword evidence="3" id="KW-1185">Reference proteome</keyword>
<feature type="region of interest" description="Disordered" evidence="1">
    <location>
        <begin position="28"/>
        <end position="130"/>
    </location>
</feature>
<dbReference type="GeneID" id="63696896"/>
<feature type="compositionally biased region" description="Basic and acidic residues" evidence="1">
    <location>
        <begin position="101"/>
        <end position="130"/>
    </location>
</feature>
<accession>A0A017SH82</accession>
<evidence type="ECO:0000256" key="1">
    <source>
        <dbReference type="SAM" id="MobiDB-lite"/>
    </source>
</evidence>
<gene>
    <name evidence="2" type="ORF">EURHEDRAFT_411919</name>
</gene>
<name>A0A017SH82_ASPRC</name>
<proteinExistence type="predicted"/>
<dbReference type="HOGENOM" id="CLU_154720_0_0_1"/>
<organism evidence="2 3">
    <name type="scientific">Aspergillus ruber (strain CBS 135680)</name>
    <dbReference type="NCBI Taxonomy" id="1388766"/>
    <lineage>
        <taxon>Eukaryota</taxon>
        <taxon>Fungi</taxon>
        <taxon>Dikarya</taxon>
        <taxon>Ascomycota</taxon>
        <taxon>Pezizomycotina</taxon>
        <taxon>Eurotiomycetes</taxon>
        <taxon>Eurotiomycetidae</taxon>
        <taxon>Eurotiales</taxon>
        <taxon>Aspergillaceae</taxon>
        <taxon>Aspergillus</taxon>
        <taxon>Aspergillus subgen. Aspergillus</taxon>
    </lineage>
</organism>
<dbReference type="OrthoDB" id="4765225at2759"/>
<dbReference type="RefSeq" id="XP_040639328.1">
    <property type="nucleotide sequence ID" value="XM_040781772.1"/>
</dbReference>
<dbReference type="Proteomes" id="UP000019804">
    <property type="component" value="Unassembled WGS sequence"/>
</dbReference>
<feature type="compositionally biased region" description="Polar residues" evidence="1">
    <location>
        <begin position="69"/>
        <end position="78"/>
    </location>
</feature>
<dbReference type="AlphaFoldDB" id="A0A017SH82"/>
<sequence>MASPAFYTRRFLSNRLPLVFQAPTPGVQRLSASTTAEQATSAKPSPASNPEVDGINVSRGKETRYTDAPPSSNMQSPISARRGLPSEAQEGEEQTTTDAQVKNDPRESMEKKRENVKKAGEKPMGKEDFS</sequence>